<feature type="transmembrane region" description="Helical" evidence="6">
    <location>
        <begin position="26"/>
        <end position="47"/>
    </location>
</feature>
<dbReference type="PANTHER" id="PTHR42770">
    <property type="entry name" value="AMINO ACID TRANSPORTER-RELATED"/>
    <property type="match status" value="1"/>
</dbReference>
<dbReference type="GO" id="GO:0005886">
    <property type="term" value="C:plasma membrane"/>
    <property type="evidence" value="ECO:0007669"/>
    <property type="project" value="UniProtKB-SubCell"/>
</dbReference>
<protein>
    <recommendedName>
        <fullName evidence="9">Amino acid permease</fullName>
    </recommendedName>
</protein>
<evidence type="ECO:0000256" key="4">
    <source>
        <dbReference type="ARBA" id="ARBA00022989"/>
    </source>
</evidence>
<dbReference type="Pfam" id="PF13520">
    <property type="entry name" value="AA_permease_2"/>
    <property type="match status" value="1"/>
</dbReference>
<dbReference type="InterPro" id="IPR002293">
    <property type="entry name" value="AA/rel_permease1"/>
</dbReference>
<organism evidence="7 8">
    <name type="scientific">Tatumella morbirosei</name>
    <dbReference type="NCBI Taxonomy" id="642227"/>
    <lineage>
        <taxon>Bacteria</taxon>
        <taxon>Pseudomonadati</taxon>
        <taxon>Pseudomonadota</taxon>
        <taxon>Gammaproteobacteria</taxon>
        <taxon>Enterobacterales</taxon>
        <taxon>Erwiniaceae</taxon>
        <taxon>Tatumella</taxon>
    </lineage>
</organism>
<reference evidence="7" key="1">
    <citation type="submission" date="2014-12" db="EMBL/GenBank/DDBJ databases">
        <title>The draft genome of the Tatumella morbirosei type strain, LMG23360T isolated from pineapple rot.</title>
        <authorList>
            <person name="Smits T.H."/>
            <person name="Palmer M."/>
            <person name="Venter S.N."/>
            <person name="Duffy B."/>
            <person name="Steenkamp E.T."/>
            <person name="Chan W.Y."/>
            <person name="Coutinho T.A."/>
            <person name="Coetzee M.P."/>
            <person name="De Maayer P."/>
        </authorList>
    </citation>
    <scope>NUCLEOTIDE SEQUENCE [LARGE SCALE GENOMIC DNA]</scope>
    <source>
        <strain evidence="7">LMG 23360</strain>
    </source>
</reference>
<gene>
    <name evidence="7" type="ORF">HA49_07690</name>
</gene>
<dbReference type="InterPro" id="IPR050367">
    <property type="entry name" value="APC_superfamily"/>
</dbReference>
<proteinExistence type="predicted"/>
<comment type="caution">
    <text evidence="7">The sequence shown here is derived from an EMBL/GenBank/DDBJ whole genome shotgun (WGS) entry which is preliminary data.</text>
</comment>
<keyword evidence="2" id="KW-1003">Cell membrane</keyword>
<keyword evidence="5 6" id="KW-0472">Membrane</keyword>
<feature type="transmembrane region" description="Helical" evidence="6">
    <location>
        <begin position="134"/>
        <end position="154"/>
    </location>
</feature>
<dbReference type="STRING" id="642227.HA49_07690"/>
<dbReference type="AlphaFoldDB" id="A0A095TE01"/>
<feature type="transmembrane region" description="Helical" evidence="6">
    <location>
        <begin position="432"/>
        <end position="450"/>
    </location>
</feature>
<feature type="transmembrane region" description="Helical" evidence="6">
    <location>
        <begin position="298"/>
        <end position="323"/>
    </location>
</feature>
<dbReference type="eggNOG" id="COG0531">
    <property type="taxonomic scope" value="Bacteria"/>
</dbReference>
<dbReference type="GO" id="GO:0022857">
    <property type="term" value="F:transmembrane transporter activity"/>
    <property type="evidence" value="ECO:0007669"/>
    <property type="project" value="InterPro"/>
</dbReference>
<evidence type="ECO:0000256" key="1">
    <source>
        <dbReference type="ARBA" id="ARBA00004651"/>
    </source>
</evidence>
<feature type="transmembrane region" description="Helical" evidence="6">
    <location>
        <begin position="344"/>
        <end position="366"/>
    </location>
</feature>
<evidence type="ECO:0000256" key="2">
    <source>
        <dbReference type="ARBA" id="ARBA00022475"/>
    </source>
</evidence>
<evidence type="ECO:0008006" key="9">
    <source>
        <dbReference type="Google" id="ProtNLM"/>
    </source>
</evidence>
<feature type="transmembrane region" description="Helical" evidence="6">
    <location>
        <begin position="59"/>
        <end position="78"/>
    </location>
</feature>
<feature type="transmembrane region" description="Helical" evidence="6">
    <location>
        <begin position="205"/>
        <end position="222"/>
    </location>
</feature>
<dbReference type="Proteomes" id="UP000029577">
    <property type="component" value="Unassembled WGS sequence"/>
</dbReference>
<feature type="transmembrane region" description="Helical" evidence="6">
    <location>
        <begin position="242"/>
        <end position="264"/>
    </location>
</feature>
<sequence length="461" mass="49324">MIIPAADGCTTTQRERMHQLKRTLRLRDMVVMGLLFIGPAAPVGLYGTLEASSQGLTPLVYLIATLVMAFTAWSYSVMSSEIPNAGAVYAYASRGLSPAAGFIAGWVILLDYLFIPAVAYLFSGISLNALFPVLPVWFWTLLAVAVTTGLNVIGLQRARKVSLLVVSAEVAVLLMILAGGAWVVWHKGSSVPLMQPITGSQGVDIDLLLSSVSVALLSFLGFDAISSFGEENNGDRRQTGRATLICLFLAGALFVAQTWLASLLSPWSSHWLTEHPEMQGKAYYSIVSQSVAGWLGDLLAIVKAFGAAFSAMIGQAAAGRLLFSLSRDRILPSALSRVSQSNGLPVVSILLAAGVNSLLAVVAALVPEGLSHLVSFVDVGAICGFVFLHLSVTGWMLVKQKKRGLRNILLYGLLPVAGLLMLLPVLFSMHAFALGIAAVWLVIGLFIYGVRRDHQQLFRVL</sequence>
<evidence type="ECO:0000256" key="3">
    <source>
        <dbReference type="ARBA" id="ARBA00022692"/>
    </source>
</evidence>
<dbReference type="EMBL" id="JPKR02000004">
    <property type="protein sequence ID" value="KGD75126.1"/>
    <property type="molecule type" value="Genomic_DNA"/>
</dbReference>
<evidence type="ECO:0000313" key="7">
    <source>
        <dbReference type="EMBL" id="KGD75126.1"/>
    </source>
</evidence>
<keyword evidence="3 6" id="KW-0812">Transmembrane</keyword>
<keyword evidence="8" id="KW-1185">Reference proteome</keyword>
<dbReference type="PANTHER" id="PTHR42770:SF16">
    <property type="entry name" value="AMINO ACID PERMEASE"/>
    <property type="match status" value="1"/>
</dbReference>
<feature type="transmembrane region" description="Helical" evidence="6">
    <location>
        <begin position="99"/>
        <end position="122"/>
    </location>
</feature>
<feature type="transmembrane region" description="Helical" evidence="6">
    <location>
        <begin position="161"/>
        <end position="185"/>
    </location>
</feature>
<evidence type="ECO:0000313" key="8">
    <source>
        <dbReference type="Proteomes" id="UP000029577"/>
    </source>
</evidence>
<feature type="transmembrane region" description="Helical" evidence="6">
    <location>
        <begin position="372"/>
        <end position="396"/>
    </location>
</feature>
<accession>A0A095TE01</accession>
<comment type="subcellular location">
    <subcellularLocation>
        <location evidence="1">Cell membrane</location>
        <topology evidence="1">Multi-pass membrane protein</topology>
    </subcellularLocation>
</comment>
<evidence type="ECO:0000256" key="6">
    <source>
        <dbReference type="SAM" id="Phobius"/>
    </source>
</evidence>
<dbReference type="Gene3D" id="1.20.1740.10">
    <property type="entry name" value="Amino acid/polyamine transporter I"/>
    <property type="match status" value="1"/>
</dbReference>
<evidence type="ECO:0000256" key="5">
    <source>
        <dbReference type="ARBA" id="ARBA00023136"/>
    </source>
</evidence>
<name>A0A095TE01_9GAMM</name>
<dbReference type="PIRSF" id="PIRSF006060">
    <property type="entry name" value="AA_transporter"/>
    <property type="match status" value="1"/>
</dbReference>
<keyword evidence="4 6" id="KW-1133">Transmembrane helix</keyword>
<feature type="transmembrane region" description="Helical" evidence="6">
    <location>
        <begin position="408"/>
        <end position="426"/>
    </location>
</feature>